<reference evidence="7 8" key="1">
    <citation type="journal article" date="2016" name="Nat. Commun.">
        <title>Thousands of microbial genomes shed light on interconnected biogeochemical processes in an aquifer system.</title>
        <authorList>
            <person name="Anantharaman K."/>
            <person name="Brown C.T."/>
            <person name="Hug L.A."/>
            <person name="Sharon I."/>
            <person name="Castelle C.J."/>
            <person name="Probst A.J."/>
            <person name="Thomas B.C."/>
            <person name="Singh A."/>
            <person name="Wilkins M.J."/>
            <person name="Karaoz U."/>
            <person name="Brodie E.L."/>
            <person name="Williams K.H."/>
            <person name="Hubbard S.S."/>
            <person name="Banfield J.F."/>
        </authorList>
    </citation>
    <scope>NUCLEOTIDE SEQUENCE [LARGE SCALE GENOMIC DNA]</scope>
</reference>
<dbReference type="EMBL" id="MFCR01000003">
    <property type="protein sequence ID" value="OGE19433.1"/>
    <property type="molecule type" value="Genomic_DNA"/>
</dbReference>
<dbReference type="GO" id="GO:0046933">
    <property type="term" value="F:proton-transporting ATP synthase activity, rotational mechanism"/>
    <property type="evidence" value="ECO:0007669"/>
    <property type="project" value="InterPro"/>
</dbReference>
<dbReference type="Pfam" id="PF00213">
    <property type="entry name" value="OSCP"/>
    <property type="match status" value="1"/>
</dbReference>
<evidence type="ECO:0000256" key="6">
    <source>
        <dbReference type="ARBA" id="ARBA00023310"/>
    </source>
</evidence>
<evidence type="ECO:0000256" key="4">
    <source>
        <dbReference type="ARBA" id="ARBA00023065"/>
    </source>
</evidence>
<evidence type="ECO:0000256" key="3">
    <source>
        <dbReference type="ARBA" id="ARBA00022781"/>
    </source>
</evidence>
<evidence type="ECO:0000313" key="7">
    <source>
        <dbReference type="EMBL" id="OGE19433.1"/>
    </source>
</evidence>
<keyword evidence="4" id="KW-0406">Ion transport</keyword>
<dbReference type="GO" id="GO:0016020">
    <property type="term" value="C:membrane"/>
    <property type="evidence" value="ECO:0007669"/>
    <property type="project" value="UniProtKB-SubCell"/>
</dbReference>
<evidence type="ECO:0000256" key="5">
    <source>
        <dbReference type="ARBA" id="ARBA00023136"/>
    </source>
</evidence>
<keyword evidence="5" id="KW-0472">Membrane</keyword>
<keyword evidence="6" id="KW-0066">ATP synthesis</keyword>
<comment type="subcellular location">
    <subcellularLocation>
        <location evidence="1">Membrane</location>
    </subcellularLocation>
</comment>
<comment type="caution">
    <text evidence="7">The sequence shown here is derived from an EMBL/GenBank/DDBJ whole genome shotgun (WGS) entry which is preliminary data.</text>
</comment>
<evidence type="ECO:0000256" key="1">
    <source>
        <dbReference type="ARBA" id="ARBA00004370"/>
    </source>
</evidence>
<evidence type="ECO:0000313" key="8">
    <source>
        <dbReference type="Proteomes" id="UP000176336"/>
    </source>
</evidence>
<protein>
    <submittedName>
        <fullName evidence="7">Uncharacterized protein</fullName>
    </submittedName>
</protein>
<proteinExistence type="predicted"/>
<dbReference type="Proteomes" id="UP000176336">
    <property type="component" value="Unassembled WGS sequence"/>
</dbReference>
<name>A0A1F5ISU7_9BACT</name>
<evidence type="ECO:0000256" key="2">
    <source>
        <dbReference type="ARBA" id="ARBA00022448"/>
    </source>
</evidence>
<gene>
    <name evidence="7" type="ORF">A2871_01100</name>
</gene>
<keyword evidence="2" id="KW-0813">Transport</keyword>
<keyword evidence="3" id="KW-0375">Hydrogen ion transport</keyword>
<dbReference type="PRINTS" id="PR00125">
    <property type="entry name" value="ATPASEDELTA"/>
</dbReference>
<dbReference type="AlphaFoldDB" id="A0A1F5ISU7"/>
<dbReference type="InterPro" id="IPR000711">
    <property type="entry name" value="ATPase_OSCP/dsu"/>
</dbReference>
<organism evidence="7 8">
    <name type="scientific">Candidatus Daviesbacteria bacterium RIFCSPHIGHO2_01_FULL_41_23</name>
    <dbReference type="NCBI Taxonomy" id="1797764"/>
    <lineage>
        <taxon>Bacteria</taxon>
        <taxon>Candidatus Daviesiibacteriota</taxon>
    </lineage>
</organism>
<accession>A0A1F5ISU7</accession>
<sequence length="133" mass="15174">MIKKQLQKTVRKLVDLSFKEDRISEVSVTRSIKILKSLPSSEAIQALSEYLKALRRKEREHTMYVESVVPLSPIQVKKMKKIVEKRVKITKVLVNINPEILGGFKLKIGDEIWDESISGKIMQVKEAIGGELT</sequence>